<evidence type="ECO:0000313" key="1">
    <source>
        <dbReference type="EMBL" id="PYF08829.1"/>
    </source>
</evidence>
<evidence type="ECO:0008006" key="3">
    <source>
        <dbReference type="Google" id="ProtNLM"/>
    </source>
</evidence>
<dbReference type="RefSeq" id="WP_107934577.1">
    <property type="nucleotide sequence ID" value="NZ_CP085009.1"/>
</dbReference>
<proteinExistence type="predicted"/>
<organism evidence="1 2">
    <name type="scientific">Ureibacillus chungkukjangi</name>
    <dbReference type="NCBI Taxonomy" id="1202712"/>
    <lineage>
        <taxon>Bacteria</taxon>
        <taxon>Bacillati</taxon>
        <taxon>Bacillota</taxon>
        <taxon>Bacilli</taxon>
        <taxon>Bacillales</taxon>
        <taxon>Caryophanaceae</taxon>
        <taxon>Ureibacillus</taxon>
    </lineage>
</organism>
<evidence type="ECO:0000313" key="2">
    <source>
        <dbReference type="Proteomes" id="UP000247416"/>
    </source>
</evidence>
<dbReference type="Proteomes" id="UP000247416">
    <property type="component" value="Unassembled WGS sequence"/>
</dbReference>
<keyword evidence="2" id="KW-1185">Reference proteome</keyword>
<reference evidence="1 2" key="1">
    <citation type="submission" date="2018-06" db="EMBL/GenBank/DDBJ databases">
        <title>Genomic Encyclopedia of Archaeal and Bacterial Type Strains, Phase II (KMG-II): from individual species to whole genera.</title>
        <authorList>
            <person name="Goeker M."/>
        </authorList>
    </citation>
    <scope>NUCLEOTIDE SEQUENCE [LARGE SCALE GENOMIC DNA]</scope>
    <source>
        <strain evidence="1 2">KACC 16626</strain>
    </source>
</reference>
<sequence length="70" mass="8406">MIPIKEHISPLELIELLKPKIKKELTQTDPKNRDDLEHEIILKILEGLKTRTFQRIPTFFELLEKEQQKE</sequence>
<name>A0A318U9W8_9BACL</name>
<dbReference type="OrthoDB" id="2740119at2"/>
<dbReference type="AlphaFoldDB" id="A0A318U9W8"/>
<dbReference type="EMBL" id="QJTJ01000001">
    <property type="protein sequence ID" value="PYF08829.1"/>
    <property type="molecule type" value="Genomic_DNA"/>
</dbReference>
<gene>
    <name evidence="1" type="ORF">BJ095_10148</name>
</gene>
<protein>
    <recommendedName>
        <fullName evidence="3">Helix-turn-helix protein</fullName>
    </recommendedName>
</protein>
<comment type="caution">
    <text evidence="1">The sequence shown here is derived from an EMBL/GenBank/DDBJ whole genome shotgun (WGS) entry which is preliminary data.</text>
</comment>
<accession>A0A318U9W8</accession>